<gene>
    <name evidence="2" type="ORF">SHERM_15677</name>
</gene>
<feature type="compositionally biased region" description="Basic residues" evidence="1">
    <location>
        <begin position="114"/>
        <end position="131"/>
    </location>
</feature>
<dbReference type="Proteomes" id="UP001153555">
    <property type="component" value="Unassembled WGS sequence"/>
</dbReference>
<evidence type="ECO:0000313" key="3">
    <source>
        <dbReference type="Proteomes" id="UP001153555"/>
    </source>
</evidence>
<keyword evidence="3" id="KW-1185">Reference proteome</keyword>
<proteinExistence type="predicted"/>
<organism evidence="2 3">
    <name type="scientific">Striga hermonthica</name>
    <name type="common">Purple witchweed</name>
    <name type="synonym">Buchnera hermonthica</name>
    <dbReference type="NCBI Taxonomy" id="68872"/>
    <lineage>
        <taxon>Eukaryota</taxon>
        <taxon>Viridiplantae</taxon>
        <taxon>Streptophyta</taxon>
        <taxon>Embryophyta</taxon>
        <taxon>Tracheophyta</taxon>
        <taxon>Spermatophyta</taxon>
        <taxon>Magnoliopsida</taxon>
        <taxon>eudicotyledons</taxon>
        <taxon>Gunneridae</taxon>
        <taxon>Pentapetalae</taxon>
        <taxon>asterids</taxon>
        <taxon>lamiids</taxon>
        <taxon>Lamiales</taxon>
        <taxon>Orobanchaceae</taxon>
        <taxon>Buchnereae</taxon>
        <taxon>Striga</taxon>
    </lineage>
</organism>
<protein>
    <submittedName>
        <fullName evidence="2">Uncharacterized protein</fullName>
    </submittedName>
</protein>
<reference evidence="2" key="1">
    <citation type="submission" date="2019-12" db="EMBL/GenBank/DDBJ databases">
        <authorList>
            <person name="Scholes J."/>
        </authorList>
    </citation>
    <scope>NUCLEOTIDE SEQUENCE</scope>
</reference>
<feature type="non-terminal residue" evidence="2">
    <location>
        <position position="269"/>
    </location>
</feature>
<evidence type="ECO:0000256" key="1">
    <source>
        <dbReference type="SAM" id="MobiDB-lite"/>
    </source>
</evidence>
<sequence length="269" mass="30549">LTPWESTYLDELHERRNREAYEQQLMEGQGAMVGEVQNREDDGALNFLILEDKESLEEEGNDMEVVINPGESDDEDGDGLDIWLENTMEEPTSPIYRPSCVRDWPKECGPQSKLKPKKRKTKRARRKRKSKTKESYCWCKPCTRKRRARKKEARRRGLRWEKDGWWIPAEDCERLKGWDPWPEPTVTIADEKGDGDRLMGEWRASAHDARGWTEQDDVCGNSVSGQVADVDWDALAFGGVTSGRDRRACKQSAGRGGACNAAGARGCAG</sequence>
<feature type="non-terminal residue" evidence="2">
    <location>
        <position position="1"/>
    </location>
</feature>
<evidence type="ECO:0000313" key="2">
    <source>
        <dbReference type="EMBL" id="CAA0815773.1"/>
    </source>
</evidence>
<feature type="region of interest" description="Disordered" evidence="1">
    <location>
        <begin position="90"/>
        <end position="132"/>
    </location>
</feature>
<name>A0A9N7R7A5_STRHE</name>
<accession>A0A9N7R7A5</accession>
<comment type="caution">
    <text evidence="2">The sequence shown here is derived from an EMBL/GenBank/DDBJ whole genome shotgun (WGS) entry which is preliminary data.</text>
</comment>
<dbReference type="AlphaFoldDB" id="A0A9N7R7A5"/>
<dbReference type="EMBL" id="CACSLK010013162">
    <property type="protein sequence ID" value="CAA0815773.1"/>
    <property type="molecule type" value="Genomic_DNA"/>
</dbReference>